<dbReference type="SUPFAM" id="SSF82185">
    <property type="entry name" value="Histone H3 K4-specific methyltransferase SET7/9 N-terminal domain"/>
    <property type="match status" value="1"/>
</dbReference>
<evidence type="ECO:0000313" key="6">
    <source>
        <dbReference type="EMBL" id="KAJ3599686.1"/>
    </source>
</evidence>
<feature type="compositionally biased region" description="Basic and acidic residues" evidence="4">
    <location>
        <begin position="279"/>
        <end position="290"/>
    </location>
</feature>
<organism evidence="6 7">
    <name type="scientific">Muraenolepis orangiensis</name>
    <name type="common">Patagonian moray cod</name>
    <dbReference type="NCBI Taxonomy" id="630683"/>
    <lineage>
        <taxon>Eukaryota</taxon>
        <taxon>Metazoa</taxon>
        <taxon>Chordata</taxon>
        <taxon>Craniata</taxon>
        <taxon>Vertebrata</taxon>
        <taxon>Euteleostomi</taxon>
        <taxon>Actinopterygii</taxon>
        <taxon>Neopterygii</taxon>
        <taxon>Teleostei</taxon>
        <taxon>Neoteleostei</taxon>
        <taxon>Acanthomorphata</taxon>
        <taxon>Zeiogadaria</taxon>
        <taxon>Gadariae</taxon>
        <taxon>Gadiformes</taxon>
        <taxon>Muraenolepidoidei</taxon>
        <taxon>Muraenolepididae</taxon>
        <taxon>Muraenolepis</taxon>
    </lineage>
</organism>
<feature type="compositionally biased region" description="Polar residues" evidence="4">
    <location>
        <begin position="657"/>
        <end position="667"/>
    </location>
</feature>
<dbReference type="SMART" id="SM00248">
    <property type="entry name" value="ANK"/>
    <property type="match status" value="5"/>
</dbReference>
<keyword evidence="1" id="KW-0677">Repeat</keyword>
<feature type="repeat" description="ANK" evidence="2">
    <location>
        <begin position="673"/>
        <end position="710"/>
    </location>
</feature>
<feature type="compositionally biased region" description="Gly residues" evidence="4">
    <location>
        <begin position="20"/>
        <end position="39"/>
    </location>
</feature>
<protein>
    <recommendedName>
        <fullName evidence="5">C2H2-type domain-containing protein</fullName>
    </recommendedName>
</protein>
<dbReference type="EMBL" id="JANIIK010000048">
    <property type="protein sequence ID" value="KAJ3599686.1"/>
    <property type="molecule type" value="Genomic_DNA"/>
</dbReference>
<dbReference type="AlphaFoldDB" id="A0A9Q0E5I1"/>
<dbReference type="PANTHER" id="PTHR15897">
    <property type="entry name" value="ANKYRIN REPEAT AND MYND DOMAIN PROTEIN 1"/>
    <property type="match status" value="1"/>
</dbReference>
<dbReference type="SUPFAM" id="SSF48403">
    <property type="entry name" value="Ankyrin repeat"/>
    <property type="match status" value="2"/>
</dbReference>
<dbReference type="PROSITE" id="PS50297">
    <property type="entry name" value="ANK_REP_REGION"/>
    <property type="match status" value="2"/>
</dbReference>
<keyword evidence="7" id="KW-1185">Reference proteome</keyword>
<proteinExistence type="predicted"/>
<gene>
    <name evidence="6" type="ORF">NHX12_033642</name>
</gene>
<dbReference type="PROSITE" id="PS50088">
    <property type="entry name" value="ANK_REPEAT"/>
    <property type="match status" value="3"/>
</dbReference>
<dbReference type="InterPro" id="IPR013087">
    <property type="entry name" value="Znf_C2H2_type"/>
</dbReference>
<keyword evidence="2" id="KW-0040">ANK repeat</keyword>
<feature type="region of interest" description="Disordered" evidence="4">
    <location>
        <begin position="1"/>
        <end position="106"/>
    </location>
</feature>
<evidence type="ECO:0000256" key="4">
    <source>
        <dbReference type="SAM" id="MobiDB-lite"/>
    </source>
</evidence>
<feature type="repeat" description="ANK" evidence="2">
    <location>
        <begin position="391"/>
        <end position="423"/>
    </location>
</feature>
<feature type="region of interest" description="Disordered" evidence="4">
    <location>
        <begin position="1088"/>
        <end position="1118"/>
    </location>
</feature>
<dbReference type="OrthoDB" id="48314at2759"/>
<dbReference type="InterPro" id="IPR036770">
    <property type="entry name" value="Ankyrin_rpt-contain_sf"/>
</dbReference>
<feature type="compositionally biased region" description="Low complexity" evidence="4">
    <location>
        <begin position="1"/>
        <end position="14"/>
    </location>
</feature>
<dbReference type="Gene3D" id="2.20.110.10">
    <property type="entry name" value="Histone H3 K4-specific methyltransferase SET7/9 N-terminal domain"/>
    <property type="match status" value="1"/>
</dbReference>
<reference evidence="6" key="1">
    <citation type="submission" date="2022-07" db="EMBL/GenBank/DDBJ databases">
        <title>Chromosome-level genome of Muraenolepis orangiensis.</title>
        <authorList>
            <person name="Kim J."/>
        </authorList>
    </citation>
    <scope>NUCLEOTIDE SEQUENCE</scope>
    <source>
        <strain evidence="6">KU_S4_2022</strain>
        <tissue evidence="6">Muscle</tissue>
    </source>
</reference>
<feature type="domain" description="C2H2-type" evidence="5">
    <location>
        <begin position="818"/>
        <end position="850"/>
    </location>
</feature>
<feature type="compositionally biased region" description="Basic and acidic residues" evidence="4">
    <location>
        <begin position="480"/>
        <end position="491"/>
    </location>
</feature>
<evidence type="ECO:0000256" key="1">
    <source>
        <dbReference type="ARBA" id="ARBA00022737"/>
    </source>
</evidence>
<comment type="caution">
    <text evidence="6">The sequence shown here is derived from an EMBL/GenBank/DDBJ whole genome shotgun (WGS) entry which is preliminary data.</text>
</comment>
<dbReference type="SMART" id="SM00698">
    <property type="entry name" value="MORN"/>
    <property type="match status" value="4"/>
</dbReference>
<dbReference type="Proteomes" id="UP001148018">
    <property type="component" value="Unassembled WGS sequence"/>
</dbReference>
<evidence type="ECO:0000313" key="7">
    <source>
        <dbReference type="Proteomes" id="UP001148018"/>
    </source>
</evidence>
<feature type="compositionally biased region" description="Low complexity" evidence="4">
    <location>
        <begin position="457"/>
        <end position="470"/>
    </location>
</feature>
<dbReference type="PANTHER" id="PTHR15897:SF2">
    <property type="entry name" value="ANKYRIN REPEAT AND MYND DOMAIN-CONTAINING PROTEIN 1"/>
    <property type="match status" value="1"/>
</dbReference>
<dbReference type="InterPro" id="IPR002110">
    <property type="entry name" value="Ankyrin_rpt"/>
</dbReference>
<dbReference type="Pfam" id="PF02493">
    <property type="entry name" value="MORN"/>
    <property type="match status" value="4"/>
</dbReference>
<dbReference type="PROSITE" id="PS50157">
    <property type="entry name" value="ZINC_FINGER_C2H2_2"/>
    <property type="match status" value="1"/>
</dbReference>
<feature type="region of interest" description="Disordered" evidence="4">
    <location>
        <begin position="248"/>
        <end position="290"/>
    </location>
</feature>
<keyword evidence="3" id="KW-0863">Zinc-finger</keyword>
<dbReference type="GO" id="GO:0008270">
    <property type="term" value="F:zinc ion binding"/>
    <property type="evidence" value="ECO:0007669"/>
    <property type="project" value="UniProtKB-KW"/>
</dbReference>
<name>A0A9Q0E5I1_9TELE</name>
<feature type="repeat" description="ANK" evidence="2">
    <location>
        <begin position="710"/>
        <end position="738"/>
    </location>
</feature>
<feature type="compositionally biased region" description="Gly residues" evidence="4">
    <location>
        <begin position="53"/>
        <end position="83"/>
    </location>
</feature>
<dbReference type="InterPro" id="IPR003409">
    <property type="entry name" value="MORN"/>
</dbReference>
<feature type="region of interest" description="Disordered" evidence="4">
    <location>
        <begin position="641"/>
        <end position="675"/>
    </location>
</feature>
<sequence length="1223" mass="132546">MPFTCGGDAAAAADLDPGTGPVGTGTRQGTGPVGTGTRQGTGPVVAGTRQGTGPVGTGTRQGTGPVGTGTRQGTGPVGTGTRQGTGPVVAGTRQGDVTQEWPDGSKFEGEYRNGLKHGTGRFTWSNGECYEGFFYRDYRHGEGVYSWPSGHIFTGKFYLNKKEGYGRKEFPDRSTFQGLYHAHQRFGPGVFTHPDGRQDVGLWNRNHLVRLCTSLEDGFRLSSFPKYPGSMGPPVGDPPTQTLTQTLSQTLPQTPDPPSDPLSDPQTLRPSQLPQWDGDPLRSLHPDLLSDRSFSRPDGLELYSTDGEHLPLPLGFREELGRCFFGERLEAVRVCWDVRAVLSGSRVPFGPKGPLELSSERLIQQAGEGDLQAVERSLRPRLLSPDVSDARGHTPLIAATVNCQDAVLHLLLDMGADMDQLNCEGMNALAVCHVLYYPSQSLHITAAERPAPPTPPQTTAQVSQQATPQPLQAGRRHCSSRGDGEPREQRGGARATAQPPHGGAGGRDAAHGRGPQSPGGPPPRPHQETVRKMAAMKTEHQARWTTLRLLLQRGADPNASRVPMPVLFMAIKAAHTEGVLALLQCGARTDTPLSSELKGLYPLHVAAGLHGPKGPRITELLLHAITDLDARALDGDQVYQPDQITPEADGVVPGSRGPTSDPGSPSSEAPAAGGQTALHVACQRDGDYRNASKVVSLLLSHGSSTNLLWSGHSPLSLAIASGNDMAVEALLKAGADPNLPLGRGVGSALCALSNIHYPPHPGPPNHRAKLLGVLVRAGANLLMPVLVGGPRERVIEKVKCGDSWRHLVSCEVRRRMAFSCQECSMAFGSDRLLLRHKAQFCVGTTAGPEPEHLVSDRGTGVEPKRTLTPELIKFQKLRLSIQERTTNRPPDPQVSGGQAGHYTRLKLMEEREELHRYRLAQIQAQNQQLQWQREGQSADHHLENLLMQQKDQEDRREEMMRQLTRRLDTLDTLQAVRQAYQASGGSASGLLDQMDDLQLEARSLEQASLHGQAKKGRKKVEAYRPGPTRERLALEEENQRLDQEILQIQLARHGHHGHQALVGAELHGDNLYHMGDIKEGMEGVCGERRGRERSRDAQVRWSCSPGRGSAPGDPRRTEPYHPGAGLVIFYDMVVGIDATVSMLRLVSSLLLGEQEVAGPRLQSGYWKVPVRSLPVTPALSQVHLNSVPQVGPMEILLRLVAGCEVQPEANTPGPYQYPTVRTT</sequence>
<evidence type="ECO:0000259" key="5">
    <source>
        <dbReference type="PROSITE" id="PS50157"/>
    </source>
</evidence>
<dbReference type="Gene3D" id="1.25.40.20">
    <property type="entry name" value="Ankyrin repeat-containing domain"/>
    <property type="match status" value="2"/>
</dbReference>
<feature type="region of interest" description="Disordered" evidence="4">
    <location>
        <begin position="447"/>
        <end position="532"/>
    </location>
</feature>
<evidence type="ECO:0000256" key="2">
    <source>
        <dbReference type="PROSITE-ProRule" id="PRU00023"/>
    </source>
</evidence>
<evidence type="ECO:0000256" key="3">
    <source>
        <dbReference type="PROSITE-ProRule" id="PRU00042"/>
    </source>
</evidence>
<feature type="compositionally biased region" description="Basic and acidic residues" evidence="4">
    <location>
        <begin position="1088"/>
        <end position="1098"/>
    </location>
</feature>
<keyword evidence="3" id="KW-0862">Zinc</keyword>
<dbReference type="Pfam" id="PF12796">
    <property type="entry name" value="Ank_2"/>
    <property type="match status" value="1"/>
</dbReference>
<keyword evidence="3" id="KW-0479">Metal-binding</keyword>
<dbReference type="InterPro" id="IPR053064">
    <property type="entry name" value="Ankyrin-MYND_domain-protein"/>
</dbReference>
<accession>A0A9Q0E5I1</accession>